<evidence type="ECO:0000313" key="2">
    <source>
        <dbReference type="EMBL" id="MDX2336161.1"/>
    </source>
</evidence>
<reference evidence="2 3" key="1">
    <citation type="journal article" date="2023" name="FEMS Microbes">
        <title>Whole genomes of deep-sea sponge-associated bacteria exhibit high novel natural product potential.</title>
        <authorList>
            <person name="Hesketh-Best P.J."/>
            <person name="January G.G."/>
            <person name="Koch M.J."/>
            <person name="Warburton P.J."/>
            <person name="Howell K.L."/>
            <person name="Upton M."/>
        </authorList>
    </citation>
    <scope>NUCLEOTIDE SEQUENCE [LARGE SCALE GENOMIC DNA]</scope>
    <source>
        <strain evidence="2 3">PC206-O</strain>
    </source>
</reference>
<keyword evidence="1" id="KW-0472">Membrane</keyword>
<evidence type="ECO:0000256" key="1">
    <source>
        <dbReference type="SAM" id="Phobius"/>
    </source>
</evidence>
<feature type="transmembrane region" description="Helical" evidence="1">
    <location>
        <begin position="57"/>
        <end position="76"/>
    </location>
</feature>
<proteinExistence type="predicted"/>
<keyword evidence="1" id="KW-1133">Transmembrane helix</keyword>
<gene>
    <name evidence="2" type="ORF">NJD11_14570</name>
</gene>
<dbReference type="EMBL" id="JAMYEC010000011">
    <property type="protein sequence ID" value="MDX2336161.1"/>
    <property type="molecule type" value="Genomic_DNA"/>
</dbReference>
<dbReference type="Proteomes" id="UP001272940">
    <property type="component" value="Unassembled WGS sequence"/>
</dbReference>
<keyword evidence="3" id="KW-1185">Reference proteome</keyword>
<keyword evidence="1" id="KW-0812">Transmembrane</keyword>
<dbReference type="RefSeq" id="WP_066629672.1">
    <property type="nucleotide sequence ID" value="NZ_DALYTD010000022.1"/>
</dbReference>
<protein>
    <submittedName>
        <fullName evidence="2">Uncharacterized protein</fullName>
    </submittedName>
</protein>
<organism evidence="2 3">
    <name type="scientific">Brevundimonas vesicularis</name>
    <name type="common">Pseudomonas vesicularis</name>
    <dbReference type="NCBI Taxonomy" id="41276"/>
    <lineage>
        <taxon>Bacteria</taxon>
        <taxon>Pseudomonadati</taxon>
        <taxon>Pseudomonadota</taxon>
        <taxon>Alphaproteobacteria</taxon>
        <taxon>Caulobacterales</taxon>
        <taxon>Caulobacteraceae</taxon>
        <taxon>Brevundimonas</taxon>
    </lineage>
</organism>
<comment type="caution">
    <text evidence="2">The sequence shown here is derived from an EMBL/GenBank/DDBJ whole genome shotgun (WGS) entry which is preliminary data.</text>
</comment>
<evidence type="ECO:0000313" key="3">
    <source>
        <dbReference type="Proteomes" id="UP001272940"/>
    </source>
</evidence>
<sequence>MTREEFARRWLTPGGHAPQKSAPVGQVRLTDARARVFREKAPAPVPLVQAGRALQKWSLIAVGAGVFFAVMAAVLVKLGPYVSDYAATYLTPR</sequence>
<name>A0ABU4KT02_BREVE</name>
<accession>A0ABU4KT02</accession>